<proteinExistence type="predicted"/>
<protein>
    <submittedName>
        <fullName evidence="1">Uncharacterized protein</fullName>
    </submittedName>
</protein>
<dbReference type="EMBL" id="JAXQNO010000017">
    <property type="protein sequence ID" value="KAK4778912.1"/>
    <property type="molecule type" value="Genomic_DNA"/>
</dbReference>
<dbReference type="Proteomes" id="UP001346149">
    <property type="component" value="Unassembled WGS sequence"/>
</dbReference>
<comment type="caution">
    <text evidence="1">The sequence shown here is derived from an EMBL/GenBank/DDBJ whole genome shotgun (WGS) entry which is preliminary data.</text>
</comment>
<accession>A0AAN7LE16</accession>
<evidence type="ECO:0000313" key="1">
    <source>
        <dbReference type="EMBL" id="KAK4778912.1"/>
    </source>
</evidence>
<sequence>MALFMKGQSVVTKLASLVEYVVFPGVMIATCVYSPPAYLRTPADSSNEKSSTNHASCCYSCNLTTKNK</sequence>
<keyword evidence="2" id="KW-1185">Reference proteome</keyword>
<name>A0AAN7LE16_TRANT</name>
<gene>
    <name evidence="1" type="ORF">SAY86_006440</name>
</gene>
<evidence type="ECO:0000313" key="2">
    <source>
        <dbReference type="Proteomes" id="UP001346149"/>
    </source>
</evidence>
<dbReference type="AlphaFoldDB" id="A0AAN7LE16"/>
<organism evidence="1 2">
    <name type="scientific">Trapa natans</name>
    <name type="common">Water chestnut</name>
    <dbReference type="NCBI Taxonomy" id="22666"/>
    <lineage>
        <taxon>Eukaryota</taxon>
        <taxon>Viridiplantae</taxon>
        <taxon>Streptophyta</taxon>
        <taxon>Embryophyta</taxon>
        <taxon>Tracheophyta</taxon>
        <taxon>Spermatophyta</taxon>
        <taxon>Magnoliopsida</taxon>
        <taxon>eudicotyledons</taxon>
        <taxon>Gunneridae</taxon>
        <taxon>Pentapetalae</taxon>
        <taxon>rosids</taxon>
        <taxon>malvids</taxon>
        <taxon>Myrtales</taxon>
        <taxon>Lythraceae</taxon>
        <taxon>Trapa</taxon>
    </lineage>
</organism>
<reference evidence="1 2" key="1">
    <citation type="journal article" date="2023" name="Hortic Res">
        <title>Pangenome of water caltrop reveals structural variations and asymmetric subgenome divergence after allopolyploidization.</title>
        <authorList>
            <person name="Zhang X."/>
            <person name="Chen Y."/>
            <person name="Wang L."/>
            <person name="Yuan Y."/>
            <person name="Fang M."/>
            <person name="Shi L."/>
            <person name="Lu R."/>
            <person name="Comes H.P."/>
            <person name="Ma Y."/>
            <person name="Chen Y."/>
            <person name="Huang G."/>
            <person name="Zhou Y."/>
            <person name="Zheng Z."/>
            <person name="Qiu Y."/>
        </authorList>
    </citation>
    <scope>NUCLEOTIDE SEQUENCE [LARGE SCALE GENOMIC DNA]</scope>
    <source>
        <strain evidence="1">F231</strain>
    </source>
</reference>